<dbReference type="PANTHER" id="PTHR41878">
    <property type="entry name" value="LEXA REPRESSOR-RELATED"/>
    <property type="match status" value="1"/>
</dbReference>
<proteinExistence type="predicted"/>
<dbReference type="Gene3D" id="3.10.290.30">
    <property type="entry name" value="MM3350-like"/>
    <property type="match status" value="1"/>
</dbReference>
<organism evidence="2 3">
    <name type="scientific">Micromonospora cremea</name>
    <dbReference type="NCBI Taxonomy" id="709881"/>
    <lineage>
        <taxon>Bacteria</taxon>
        <taxon>Bacillati</taxon>
        <taxon>Actinomycetota</taxon>
        <taxon>Actinomycetes</taxon>
        <taxon>Micromonosporales</taxon>
        <taxon>Micromonosporaceae</taxon>
        <taxon>Micromonospora</taxon>
    </lineage>
</organism>
<dbReference type="Proteomes" id="UP000185124">
    <property type="component" value="Unassembled WGS sequence"/>
</dbReference>
<dbReference type="InterPro" id="IPR024047">
    <property type="entry name" value="MM3350-like_sf"/>
</dbReference>
<evidence type="ECO:0000313" key="3">
    <source>
        <dbReference type="Proteomes" id="UP000185124"/>
    </source>
</evidence>
<evidence type="ECO:0000313" key="2">
    <source>
        <dbReference type="EMBL" id="SIN40039.1"/>
    </source>
</evidence>
<dbReference type="Pfam" id="PF07929">
    <property type="entry name" value="PRiA4_ORF3"/>
    <property type="match status" value="1"/>
</dbReference>
<dbReference type="SUPFAM" id="SSF159941">
    <property type="entry name" value="MM3350-like"/>
    <property type="match status" value="1"/>
</dbReference>
<gene>
    <name evidence="2" type="ORF">SAMN04489832_6510</name>
</gene>
<protein>
    <submittedName>
        <fullName evidence="2">PRiA4b ORF-3-like protein</fullName>
    </submittedName>
</protein>
<keyword evidence="3" id="KW-1185">Reference proteome</keyword>
<dbReference type="RefSeq" id="WP_074318127.1">
    <property type="nucleotide sequence ID" value="NZ_FSQT01000002.1"/>
</dbReference>
<dbReference type="AlphaFoldDB" id="A0A1N6B108"/>
<dbReference type="OrthoDB" id="9816539at2"/>
<reference evidence="3" key="1">
    <citation type="submission" date="2016-12" db="EMBL/GenBank/DDBJ databases">
        <authorList>
            <person name="Varghese N."/>
            <person name="Submissions S."/>
        </authorList>
    </citation>
    <scope>NUCLEOTIDE SEQUENCE [LARGE SCALE GENOMIC DNA]</scope>
    <source>
        <strain evidence="3">DSM 45599</strain>
    </source>
</reference>
<evidence type="ECO:0000259" key="1">
    <source>
        <dbReference type="Pfam" id="PF07929"/>
    </source>
</evidence>
<name>A0A1N6B108_9ACTN</name>
<sequence length="186" mass="20898">MPRQIFQLKMSLAGVRPPVWRRVLVPAGYTLDRLHRVVQHAMGWRDCHLHSFDIDAVQYGEPDPDGELALHDELDVRLDAVLGKGSRFTYTYDFGDWWEHDLVVEDALTADPEERYPVCLDGERACPPEGIGGPSGYRALLVALADQGDPADVDPAHALLRDWAGSTFDPSRFDVDRAGTLLRRFC</sequence>
<dbReference type="PANTHER" id="PTHR41878:SF1">
    <property type="entry name" value="TNPR PROTEIN"/>
    <property type="match status" value="1"/>
</dbReference>
<accession>A0A1N6B108</accession>
<dbReference type="EMBL" id="FSQT01000002">
    <property type="protein sequence ID" value="SIN40039.1"/>
    <property type="molecule type" value="Genomic_DNA"/>
</dbReference>
<dbReference type="InterPro" id="IPR012912">
    <property type="entry name" value="Plasmid_pRiA4b_Orf3-like"/>
</dbReference>
<dbReference type="STRING" id="709881.SAMN04489832_6510"/>
<feature type="domain" description="Plasmid pRiA4b Orf3-like" evidence="1">
    <location>
        <begin position="4"/>
        <end position="176"/>
    </location>
</feature>